<dbReference type="AlphaFoldDB" id="A0A0L9VHP7"/>
<accession>A0A0L9VHP7</accession>
<feature type="region of interest" description="Disordered" evidence="1">
    <location>
        <begin position="101"/>
        <end position="144"/>
    </location>
</feature>
<dbReference type="Proteomes" id="UP000053144">
    <property type="component" value="Chromosome 10"/>
</dbReference>
<reference evidence="3" key="1">
    <citation type="journal article" date="2015" name="Proc. Natl. Acad. Sci. U.S.A.">
        <title>Genome sequencing of adzuki bean (Vigna angularis) provides insight into high starch and low fat accumulation and domestication.</title>
        <authorList>
            <person name="Yang K."/>
            <person name="Tian Z."/>
            <person name="Chen C."/>
            <person name="Luo L."/>
            <person name="Zhao B."/>
            <person name="Wang Z."/>
            <person name="Yu L."/>
            <person name="Li Y."/>
            <person name="Sun Y."/>
            <person name="Li W."/>
            <person name="Chen Y."/>
            <person name="Li Y."/>
            <person name="Zhang Y."/>
            <person name="Ai D."/>
            <person name="Zhao J."/>
            <person name="Shang C."/>
            <person name="Ma Y."/>
            <person name="Wu B."/>
            <person name="Wang M."/>
            <person name="Gao L."/>
            <person name="Sun D."/>
            <person name="Zhang P."/>
            <person name="Guo F."/>
            <person name="Wang W."/>
            <person name="Li Y."/>
            <person name="Wang J."/>
            <person name="Varshney R.K."/>
            <person name="Wang J."/>
            <person name="Ling H.Q."/>
            <person name="Wan P."/>
        </authorList>
    </citation>
    <scope>NUCLEOTIDE SEQUENCE</scope>
    <source>
        <strain evidence="3">cv. Jingnong 6</strain>
    </source>
</reference>
<proteinExistence type="predicted"/>
<dbReference type="EMBL" id="CM003380">
    <property type="protein sequence ID" value="KOM54585.1"/>
    <property type="molecule type" value="Genomic_DNA"/>
</dbReference>
<protein>
    <submittedName>
        <fullName evidence="2">Uncharacterized protein</fullName>
    </submittedName>
</protein>
<feature type="compositionally biased region" description="Polar residues" evidence="1">
    <location>
        <begin position="101"/>
        <end position="117"/>
    </location>
</feature>
<sequence length="458" mass="50477">MFSLERSALRSASTFGPLRSTRPLDNSCVRASKQPDVRPHPSETNARHSMWTSVQTAAARPRLYIRTLHTQCGRLFNKRTVRHHPSDLNARQCLWTSVQQTTVRPEAPQVQTRTSVNKPLDNQCDERSNRPLAQPLDSPLGLGRSTNNATNIQAIPDVRPLGHQCSSTPSSTFVHSVTTARPSMASPTFGLDVPVRAIDVPARTLDARPRRSCSHARRSASTFLLASSTISACERPTANVRTRRSCSQARQSVRASAQQPTFGLDVPVRAIDVPARTLDARPRRSCSLTFLLARSTLGLDVLALTLDVRPRRSCSHARRSASTFLLARSTFGLDVPARKLDNQLDNQCVRASKQPTFGLDVQGVERSTIPVDAKHSAVRPRLWVRTLDTQCGRAFKQKTVLLALECERSTRHGYGHSTTQVTFVLSTSTFGHLNHSTTSLNNVRPSLASTVRPPGLQT</sequence>
<evidence type="ECO:0000313" key="3">
    <source>
        <dbReference type="Proteomes" id="UP000053144"/>
    </source>
</evidence>
<organism evidence="2 3">
    <name type="scientific">Phaseolus angularis</name>
    <name type="common">Azuki bean</name>
    <name type="synonym">Vigna angularis</name>
    <dbReference type="NCBI Taxonomy" id="3914"/>
    <lineage>
        <taxon>Eukaryota</taxon>
        <taxon>Viridiplantae</taxon>
        <taxon>Streptophyta</taxon>
        <taxon>Embryophyta</taxon>
        <taxon>Tracheophyta</taxon>
        <taxon>Spermatophyta</taxon>
        <taxon>Magnoliopsida</taxon>
        <taxon>eudicotyledons</taxon>
        <taxon>Gunneridae</taxon>
        <taxon>Pentapetalae</taxon>
        <taxon>rosids</taxon>
        <taxon>fabids</taxon>
        <taxon>Fabales</taxon>
        <taxon>Fabaceae</taxon>
        <taxon>Papilionoideae</taxon>
        <taxon>50 kb inversion clade</taxon>
        <taxon>NPAAA clade</taxon>
        <taxon>indigoferoid/millettioid clade</taxon>
        <taxon>Phaseoleae</taxon>
        <taxon>Vigna</taxon>
    </lineage>
</organism>
<evidence type="ECO:0000313" key="2">
    <source>
        <dbReference type="EMBL" id="KOM54585.1"/>
    </source>
</evidence>
<name>A0A0L9VHP7_PHAAN</name>
<dbReference type="Gramene" id="KOM54585">
    <property type="protein sequence ID" value="KOM54585"/>
    <property type="gene ID" value="LR48_Vigan10g047700"/>
</dbReference>
<feature type="region of interest" description="Disordered" evidence="1">
    <location>
        <begin position="1"/>
        <end position="53"/>
    </location>
</feature>
<evidence type="ECO:0000256" key="1">
    <source>
        <dbReference type="SAM" id="MobiDB-lite"/>
    </source>
</evidence>
<gene>
    <name evidence="2" type="ORF">LR48_Vigan10g047700</name>
</gene>